<evidence type="ECO:0000259" key="5">
    <source>
        <dbReference type="PROSITE" id="PS50977"/>
    </source>
</evidence>
<dbReference type="EMBL" id="BMUL01000010">
    <property type="protein sequence ID" value="GHA91867.1"/>
    <property type="molecule type" value="Genomic_DNA"/>
</dbReference>
<feature type="DNA-binding region" description="H-T-H motif" evidence="4">
    <location>
        <begin position="35"/>
        <end position="54"/>
    </location>
</feature>
<dbReference type="SUPFAM" id="SSF48498">
    <property type="entry name" value="Tetracyclin repressor-like, C-terminal domain"/>
    <property type="match status" value="1"/>
</dbReference>
<evidence type="ECO:0000256" key="2">
    <source>
        <dbReference type="ARBA" id="ARBA00023125"/>
    </source>
</evidence>
<accession>A0A918WAY8</accession>
<keyword evidence="3" id="KW-0804">Transcription</keyword>
<feature type="domain" description="HTH tetR-type" evidence="5">
    <location>
        <begin position="12"/>
        <end position="72"/>
    </location>
</feature>
<organism evidence="6 7">
    <name type="scientific">Streptomyces termitum</name>
    <dbReference type="NCBI Taxonomy" id="67368"/>
    <lineage>
        <taxon>Bacteria</taxon>
        <taxon>Bacillati</taxon>
        <taxon>Actinomycetota</taxon>
        <taxon>Actinomycetes</taxon>
        <taxon>Kitasatosporales</taxon>
        <taxon>Streptomycetaceae</taxon>
        <taxon>Streptomyces</taxon>
    </lineage>
</organism>
<dbReference type="InterPro" id="IPR036271">
    <property type="entry name" value="Tet_transcr_reg_TetR-rel_C_sf"/>
</dbReference>
<dbReference type="Gene3D" id="1.10.357.10">
    <property type="entry name" value="Tetracycline Repressor, domain 2"/>
    <property type="match status" value="1"/>
</dbReference>
<dbReference type="PRINTS" id="PR00455">
    <property type="entry name" value="HTHTETR"/>
</dbReference>
<dbReference type="PANTHER" id="PTHR30055">
    <property type="entry name" value="HTH-TYPE TRANSCRIPTIONAL REGULATOR RUTR"/>
    <property type="match status" value="1"/>
</dbReference>
<dbReference type="Proteomes" id="UP000644020">
    <property type="component" value="Unassembled WGS sequence"/>
</dbReference>
<evidence type="ECO:0000313" key="7">
    <source>
        <dbReference type="Proteomes" id="UP000644020"/>
    </source>
</evidence>
<keyword evidence="2 4" id="KW-0238">DNA-binding</keyword>
<keyword evidence="7" id="KW-1185">Reference proteome</keyword>
<sequence>MSTPRGPYAKTAAKRQKIIEAALAAYAEAGSRKVSVRDIAQRAGMTDAGVLHHFGGREALLTAVLEARDAAGTEVYGSFEKPGAGYADMLAQNAATPGLVKLFVDLAAAAAEPEHPAHDFFTRRYERFRTELTAALTDRAAERGREATGAGSRLGSTSAAGPVDPAWAARILIAATDGLQLQWLLNPEIDMAADLDRLADLLIDRTGASPDAEAAGYTGTGASASGLAP</sequence>
<dbReference type="Pfam" id="PF00440">
    <property type="entry name" value="TetR_N"/>
    <property type="match status" value="1"/>
</dbReference>
<evidence type="ECO:0000256" key="3">
    <source>
        <dbReference type="ARBA" id="ARBA00023163"/>
    </source>
</evidence>
<reference evidence="6" key="2">
    <citation type="submission" date="2020-09" db="EMBL/GenBank/DDBJ databases">
        <authorList>
            <person name="Sun Q."/>
            <person name="Ohkuma M."/>
        </authorList>
    </citation>
    <scope>NUCLEOTIDE SEQUENCE</scope>
    <source>
        <strain evidence="6">JCM 4518</strain>
    </source>
</reference>
<dbReference type="GO" id="GO:0000976">
    <property type="term" value="F:transcription cis-regulatory region binding"/>
    <property type="evidence" value="ECO:0007669"/>
    <property type="project" value="TreeGrafter"/>
</dbReference>
<evidence type="ECO:0000256" key="4">
    <source>
        <dbReference type="PROSITE-ProRule" id="PRU00335"/>
    </source>
</evidence>
<dbReference type="AlphaFoldDB" id="A0A918WAY8"/>
<dbReference type="InterPro" id="IPR009057">
    <property type="entry name" value="Homeodomain-like_sf"/>
</dbReference>
<dbReference type="RefSeq" id="WP_189979186.1">
    <property type="nucleotide sequence ID" value="NZ_BMUL01000010.1"/>
</dbReference>
<protein>
    <submittedName>
        <fullName evidence="6">Transcriptional regulator</fullName>
    </submittedName>
</protein>
<dbReference type="InterPro" id="IPR050109">
    <property type="entry name" value="HTH-type_TetR-like_transc_reg"/>
</dbReference>
<keyword evidence="1" id="KW-0805">Transcription regulation</keyword>
<gene>
    <name evidence="6" type="ORF">GCM10010305_39380</name>
</gene>
<reference evidence="6" key="1">
    <citation type="journal article" date="2014" name="Int. J. Syst. Evol. Microbiol.">
        <title>Complete genome sequence of Corynebacterium casei LMG S-19264T (=DSM 44701T), isolated from a smear-ripened cheese.</title>
        <authorList>
            <consortium name="US DOE Joint Genome Institute (JGI-PGF)"/>
            <person name="Walter F."/>
            <person name="Albersmeier A."/>
            <person name="Kalinowski J."/>
            <person name="Ruckert C."/>
        </authorList>
    </citation>
    <scope>NUCLEOTIDE SEQUENCE</scope>
    <source>
        <strain evidence="6">JCM 4518</strain>
    </source>
</reference>
<proteinExistence type="predicted"/>
<comment type="caution">
    <text evidence="6">The sequence shown here is derived from an EMBL/GenBank/DDBJ whole genome shotgun (WGS) entry which is preliminary data.</text>
</comment>
<dbReference type="GO" id="GO:0003700">
    <property type="term" value="F:DNA-binding transcription factor activity"/>
    <property type="evidence" value="ECO:0007669"/>
    <property type="project" value="TreeGrafter"/>
</dbReference>
<name>A0A918WAY8_9ACTN</name>
<dbReference type="PANTHER" id="PTHR30055:SF234">
    <property type="entry name" value="HTH-TYPE TRANSCRIPTIONAL REGULATOR BETI"/>
    <property type="match status" value="1"/>
</dbReference>
<evidence type="ECO:0000313" key="6">
    <source>
        <dbReference type="EMBL" id="GHA91867.1"/>
    </source>
</evidence>
<dbReference type="SUPFAM" id="SSF46689">
    <property type="entry name" value="Homeodomain-like"/>
    <property type="match status" value="1"/>
</dbReference>
<dbReference type="PROSITE" id="PS50977">
    <property type="entry name" value="HTH_TETR_2"/>
    <property type="match status" value="1"/>
</dbReference>
<evidence type="ECO:0000256" key="1">
    <source>
        <dbReference type="ARBA" id="ARBA00023015"/>
    </source>
</evidence>
<dbReference type="InterPro" id="IPR001647">
    <property type="entry name" value="HTH_TetR"/>
</dbReference>